<dbReference type="Proteomes" id="UP001072034">
    <property type="component" value="Unassembled WGS sequence"/>
</dbReference>
<proteinExistence type="predicted"/>
<keyword evidence="2" id="KW-1185">Reference proteome</keyword>
<gene>
    <name evidence="1" type="ORF">OHJ16_02220</name>
</gene>
<reference evidence="1" key="1">
    <citation type="submission" date="2022-10" db="EMBL/GenBank/DDBJ databases">
        <title>Genome sequence of Actinomyces israelii ATCC 10048.</title>
        <authorList>
            <person name="Watt R.M."/>
            <person name="Tong W.M."/>
        </authorList>
    </citation>
    <scope>NUCLEOTIDE SEQUENCE</scope>
    <source>
        <strain evidence="1">ATCC 10048</strain>
    </source>
</reference>
<protein>
    <submittedName>
        <fullName evidence="1">Uncharacterized protein</fullName>
    </submittedName>
</protein>
<comment type="caution">
    <text evidence="1">The sequence shown here is derived from an EMBL/GenBank/DDBJ whole genome shotgun (WGS) entry which is preliminary data.</text>
</comment>
<accession>A0ABT4I571</accession>
<name>A0ABT4I571_9ACTO</name>
<organism evidence="1 2">
    <name type="scientific">Actinomyces israelii</name>
    <dbReference type="NCBI Taxonomy" id="1659"/>
    <lineage>
        <taxon>Bacteria</taxon>
        <taxon>Bacillati</taxon>
        <taxon>Actinomycetota</taxon>
        <taxon>Actinomycetes</taxon>
        <taxon>Actinomycetales</taxon>
        <taxon>Actinomycetaceae</taxon>
        <taxon>Actinomyces</taxon>
    </lineage>
</organism>
<sequence length="48" mass="5115">MDASRAARDSTVELRNANLDPLRERGYLRGAPAPDCAAIIHAPSPRAA</sequence>
<evidence type="ECO:0000313" key="2">
    <source>
        <dbReference type="Proteomes" id="UP001072034"/>
    </source>
</evidence>
<dbReference type="EMBL" id="JAPTMY010000003">
    <property type="protein sequence ID" value="MCZ0856869.1"/>
    <property type="molecule type" value="Genomic_DNA"/>
</dbReference>
<dbReference type="RefSeq" id="WP_268916561.1">
    <property type="nucleotide sequence ID" value="NZ_CP124548.1"/>
</dbReference>
<evidence type="ECO:0000313" key="1">
    <source>
        <dbReference type="EMBL" id="MCZ0856869.1"/>
    </source>
</evidence>